<dbReference type="SUPFAM" id="SSF53098">
    <property type="entry name" value="Ribonuclease H-like"/>
    <property type="match status" value="1"/>
</dbReference>
<feature type="domain" description="Integrase catalytic" evidence="1">
    <location>
        <begin position="113"/>
        <end position="173"/>
    </location>
</feature>
<evidence type="ECO:0000259" key="1">
    <source>
        <dbReference type="Pfam" id="PF00665"/>
    </source>
</evidence>
<dbReference type="PANTHER" id="PTHR46889">
    <property type="entry name" value="TRANSPOSASE INSF FOR INSERTION SEQUENCE IS3B-RELATED"/>
    <property type="match status" value="1"/>
</dbReference>
<dbReference type="GO" id="GO:0015074">
    <property type="term" value="P:DNA integration"/>
    <property type="evidence" value="ECO:0007669"/>
    <property type="project" value="InterPro"/>
</dbReference>
<name>I4ELE7_9BACT</name>
<dbReference type="Proteomes" id="UP000004221">
    <property type="component" value="Unassembled WGS sequence"/>
</dbReference>
<dbReference type="Pfam" id="PF00665">
    <property type="entry name" value="rve"/>
    <property type="match status" value="1"/>
</dbReference>
<sequence length="194" mass="21212">MPGRGAELPSQKPQLCFVVDPGLIARLDDFRFQHRFSSRAAAIKWLLEWSFAQAPQPRNVSGAGEEQHELLRISAGIVKSDVVNVDQGAAETGGRIAGPPAPNRLARDFHTQAPDQVWLGDSTYVSTWEGWLYLAILLDAYSRRVVGCSMADHLRTELALEALHMALTGRPPTPGSSITWAAAVSTRRMPTKPS</sequence>
<dbReference type="InterPro" id="IPR050900">
    <property type="entry name" value="Transposase_IS3/IS150/IS904"/>
</dbReference>
<dbReference type="EMBL" id="CAGS01000450">
    <property type="protein sequence ID" value="CCF85509.1"/>
    <property type="molecule type" value="Genomic_DNA"/>
</dbReference>
<accession>I4ELE7</accession>
<dbReference type="PANTHER" id="PTHR46889:SF4">
    <property type="entry name" value="TRANSPOSASE INSO FOR INSERTION SEQUENCE ELEMENT IS911B-RELATED"/>
    <property type="match status" value="1"/>
</dbReference>
<dbReference type="AlphaFoldDB" id="I4ELE7"/>
<dbReference type="InterPro" id="IPR012337">
    <property type="entry name" value="RNaseH-like_sf"/>
</dbReference>
<proteinExistence type="predicted"/>
<protein>
    <recommendedName>
        <fullName evidence="1">Integrase catalytic domain-containing protein</fullName>
    </recommendedName>
</protein>
<comment type="caution">
    <text evidence="2">The sequence shown here is derived from an EMBL/GenBank/DDBJ whole genome shotgun (WGS) entry which is preliminary data.</text>
</comment>
<evidence type="ECO:0000313" key="3">
    <source>
        <dbReference type="Proteomes" id="UP000004221"/>
    </source>
</evidence>
<gene>
    <name evidence="2" type="ORF">NITHO_5030004</name>
</gene>
<keyword evidence="3" id="KW-1185">Reference proteome</keyword>
<reference evidence="2 3" key="1">
    <citation type="journal article" date="2012" name="ISME J.">
        <title>Nitrification expanded: discovery, physiology and genomics of a nitrite-oxidizing bacterium from the phylum Chloroflexi.</title>
        <authorList>
            <person name="Sorokin D.Y."/>
            <person name="Lucker S."/>
            <person name="Vejmelkova D."/>
            <person name="Kostrikina N.A."/>
            <person name="Kleerebezem R."/>
            <person name="Rijpstra W.I."/>
            <person name="Damste J.S."/>
            <person name="Le Paslier D."/>
            <person name="Muyzer G."/>
            <person name="Wagner M."/>
            <person name="van Loosdrecht M.C."/>
            <person name="Daims H."/>
        </authorList>
    </citation>
    <scope>NUCLEOTIDE SEQUENCE [LARGE SCALE GENOMIC DNA]</scope>
    <source>
        <strain evidence="3">none</strain>
    </source>
</reference>
<evidence type="ECO:0000313" key="2">
    <source>
        <dbReference type="EMBL" id="CCF85509.1"/>
    </source>
</evidence>
<dbReference type="InterPro" id="IPR001584">
    <property type="entry name" value="Integrase_cat-core"/>
</dbReference>
<dbReference type="InterPro" id="IPR036397">
    <property type="entry name" value="RNaseH_sf"/>
</dbReference>
<dbReference type="GO" id="GO:0003676">
    <property type="term" value="F:nucleic acid binding"/>
    <property type="evidence" value="ECO:0007669"/>
    <property type="project" value="InterPro"/>
</dbReference>
<dbReference type="Gene3D" id="3.30.420.10">
    <property type="entry name" value="Ribonuclease H-like superfamily/Ribonuclease H"/>
    <property type="match status" value="1"/>
</dbReference>
<organism evidence="2 3">
    <name type="scientific">Nitrolancea hollandica Lb</name>
    <dbReference type="NCBI Taxonomy" id="1129897"/>
    <lineage>
        <taxon>Bacteria</taxon>
        <taxon>Pseudomonadati</taxon>
        <taxon>Thermomicrobiota</taxon>
        <taxon>Thermomicrobia</taxon>
        <taxon>Sphaerobacterales</taxon>
        <taxon>Sphaerobacterineae</taxon>
        <taxon>Sphaerobacteraceae</taxon>
        <taxon>Nitrolancea</taxon>
    </lineage>
</organism>